<evidence type="ECO:0000256" key="1">
    <source>
        <dbReference type="ARBA" id="ARBA00010617"/>
    </source>
</evidence>
<keyword evidence="5 7" id="KW-0408">Iron</keyword>
<dbReference type="InterPro" id="IPR036396">
    <property type="entry name" value="Cyt_P450_sf"/>
</dbReference>
<dbReference type="SUPFAM" id="SSF48264">
    <property type="entry name" value="Cytochrome P450"/>
    <property type="match status" value="1"/>
</dbReference>
<dbReference type="PANTHER" id="PTHR24286:SF384">
    <property type="entry name" value="P450, PUTATIVE (EUROFUNG)-RELATED"/>
    <property type="match status" value="1"/>
</dbReference>
<proteinExistence type="inferred from homology"/>
<keyword evidence="2 7" id="KW-0349">Heme</keyword>
<evidence type="ECO:0000256" key="6">
    <source>
        <dbReference type="ARBA" id="ARBA00023033"/>
    </source>
</evidence>
<dbReference type="GO" id="GO:0016125">
    <property type="term" value="P:sterol metabolic process"/>
    <property type="evidence" value="ECO:0007669"/>
    <property type="project" value="TreeGrafter"/>
</dbReference>
<evidence type="ECO:0000313" key="9">
    <source>
        <dbReference type="EMBL" id="BAY19436.1"/>
    </source>
</evidence>
<dbReference type="PRINTS" id="PR00463">
    <property type="entry name" value="EP450I"/>
</dbReference>
<keyword evidence="4 8" id="KW-0560">Oxidoreductase</keyword>
<evidence type="ECO:0000256" key="2">
    <source>
        <dbReference type="ARBA" id="ARBA00022617"/>
    </source>
</evidence>
<dbReference type="CDD" id="cd11044">
    <property type="entry name" value="CYP120A1_CYP26-like"/>
    <property type="match status" value="1"/>
</dbReference>
<comment type="similarity">
    <text evidence="1 8">Belongs to the cytochrome P450 family.</text>
</comment>
<dbReference type="PROSITE" id="PS00086">
    <property type="entry name" value="CYTOCHROME_P450"/>
    <property type="match status" value="1"/>
</dbReference>
<dbReference type="PRINTS" id="PR00385">
    <property type="entry name" value="P450"/>
</dbReference>
<dbReference type="GO" id="GO:0004497">
    <property type="term" value="F:monooxygenase activity"/>
    <property type="evidence" value="ECO:0007669"/>
    <property type="project" value="UniProtKB-KW"/>
</dbReference>
<dbReference type="GO" id="GO:0020037">
    <property type="term" value="F:heme binding"/>
    <property type="evidence" value="ECO:0007669"/>
    <property type="project" value="InterPro"/>
</dbReference>
<reference evidence="9 10" key="1">
    <citation type="submission" date="2017-06" db="EMBL/GenBank/DDBJ databases">
        <title>Genome sequencing of cyanobaciteial culture collection at National Institute for Environmental Studies (NIES).</title>
        <authorList>
            <person name="Hirose Y."/>
            <person name="Shimura Y."/>
            <person name="Fujisawa T."/>
            <person name="Nakamura Y."/>
            <person name="Kawachi M."/>
        </authorList>
    </citation>
    <scope>NUCLEOTIDE SEQUENCE [LARGE SCALE GENOMIC DNA]</scope>
    <source>
        <strain evidence="9 10">NIES-21</strain>
    </source>
</reference>
<dbReference type="Gene3D" id="1.10.630.10">
    <property type="entry name" value="Cytochrome P450"/>
    <property type="match status" value="1"/>
</dbReference>
<dbReference type="InterPro" id="IPR001128">
    <property type="entry name" value="Cyt_P450"/>
</dbReference>
<feature type="binding site" description="axial binding residue" evidence="7">
    <location>
        <position position="385"/>
    </location>
    <ligand>
        <name>heme</name>
        <dbReference type="ChEBI" id="CHEBI:30413"/>
    </ligand>
    <ligandPart>
        <name>Fe</name>
        <dbReference type="ChEBI" id="CHEBI:18248"/>
    </ligandPart>
</feature>
<dbReference type="PANTHER" id="PTHR24286">
    <property type="entry name" value="CYTOCHROME P450 26"/>
    <property type="match status" value="1"/>
</dbReference>
<dbReference type="EMBL" id="AP018174">
    <property type="protein sequence ID" value="BAY19436.1"/>
    <property type="molecule type" value="Genomic_DNA"/>
</dbReference>
<sequence>MNKLPLPPGSFGLPVVGETLSFLADLSFVEKRYQRYGSIFKTHILGRPTVAMVGTKAVEFVLSSHIENFSWREGWPENFKVLLGESLFLQDGEEHRRNRRLMMPALHGPALTNYVTTMDEIVCNYLKQWENKQEFTWFEEFKKLTFDIASQLLLGTSASEEVIRLSGLFTNLTNGFFALNTLPLPFTTFSKAIAARNQILEHIAQVVKARQQNPSKDALSLLIQARDEDGNSLSEKEIIVQAVLLLFAGHETTTAMLTWLATELARHPEVLQRAREEQLQLTSSGSVTLEQLGKMPYLDQILWEVERLHPPVAGGFRGVVKEFEYDGYYVPTGWQLYYSILTTQNLPEIYPEPERFDPDRFSPQRQEHKQYPFSLIGFGGGPRVCIGVAFAKMEMKIVAAHLLRSYDWEILPNQSLAAVRIPTNRPKDGLRVRFQPRLNCI</sequence>
<evidence type="ECO:0000256" key="5">
    <source>
        <dbReference type="ARBA" id="ARBA00023004"/>
    </source>
</evidence>
<evidence type="ECO:0000256" key="3">
    <source>
        <dbReference type="ARBA" id="ARBA00022723"/>
    </source>
</evidence>
<organism evidence="9 10">
    <name type="scientific">Anabaenopsis circularis NIES-21</name>
    <dbReference type="NCBI Taxonomy" id="1085406"/>
    <lineage>
        <taxon>Bacteria</taxon>
        <taxon>Bacillati</taxon>
        <taxon>Cyanobacteriota</taxon>
        <taxon>Cyanophyceae</taxon>
        <taxon>Nostocales</taxon>
        <taxon>Nodulariaceae</taxon>
        <taxon>Anabaenopsis</taxon>
    </lineage>
</organism>
<dbReference type="GO" id="GO:0016705">
    <property type="term" value="F:oxidoreductase activity, acting on paired donors, with incorporation or reduction of molecular oxygen"/>
    <property type="evidence" value="ECO:0007669"/>
    <property type="project" value="InterPro"/>
</dbReference>
<dbReference type="Pfam" id="PF00067">
    <property type="entry name" value="p450"/>
    <property type="match status" value="1"/>
</dbReference>
<keyword evidence="6 8" id="KW-0503">Monooxygenase</keyword>
<name>A0A1Z4GQ47_9CYAN</name>
<comment type="cofactor">
    <cofactor evidence="7">
        <name>heme</name>
        <dbReference type="ChEBI" id="CHEBI:30413"/>
    </cofactor>
</comment>
<gene>
    <name evidence="9" type="ORF">NIES21_52980</name>
</gene>
<dbReference type="OrthoDB" id="446280at2"/>
<protein>
    <submittedName>
        <fullName evidence="9">Cytochrome P450</fullName>
    </submittedName>
</protein>
<dbReference type="GO" id="GO:0005506">
    <property type="term" value="F:iron ion binding"/>
    <property type="evidence" value="ECO:0007669"/>
    <property type="project" value="InterPro"/>
</dbReference>
<dbReference type="Proteomes" id="UP000218287">
    <property type="component" value="Chromosome"/>
</dbReference>
<evidence type="ECO:0000313" key="10">
    <source>
        <dbReference type="Proteomes" id="UP000218287"/>
    </source>
</evidence>
<keyword evidence="10" id="KW-1185">Reference proteome</keyword>
<dbReference type="InterPro" id="IPR002401">
    <property type="entry name" value="Cyt_P450_E_grp-I"/>
</dbReference>
<evidence type="ECO:0000256" key="7">
    <source>
        <dbReference type="PIRSR" id="PIRSR602401-1"/>
    </source>
</evidence>
<dbReference type="AlphaFoldDB" id="A0A1Z4GQ47"/>
<accession>A0A1Z4GQ47</accession>
<evidence type="ECO:0000256" key="8">
    <source>
        <dbReference type="RuleBase" id="RU000461"/>
    </source>
</evidence>
<evidence type="ECO:0000256" key="4">
    <source>
        <dbReference type="ARBA" id="ARBA00023002"/>
    </source>
</evidence>
<keyword evidence="3 7" id="KW-0479">Metal-binding</keyword>
<dbReference type="InterPro" id="IPR017972">
    <property type="entry name" value="Cyt_P450_CS"/>
</dbReference>